<dbReference type="PANTHER" id="PTHR31600">
    <property type="entry name" value="TINY MACROCYSTS PROTEIN B-RELATED"/>
    <property type="match status" value="1"/>
</dbReference>
<feature type="region of interest" description="Disordered" evidence="7">
    <location>
        <begin position="2116"/>
        <end position="2135"/>
    </location>
</feature>
<protein>
    <recommendedName>
        <fullName evidence="9">PAS domain-containing protein</fullName>
    </recommendedName>
</protein>
<dbReference type="Pfam" id="PF13426">
    <property type="entry name" value="PAS_9"/>
    <property type="match status" value="2"/>
</dbReference>
<dbReference type="FunFam" id="3.30.450.20:FF:000060">
    <property type="entry name" value="Sensor protein FixL"/>
    <property type="match status" value="1"/>
</dbReference>
<feature type="compositionally biased region" description="Low complexity" evidence="7">
    <location>
        <begin position="3400"/>
        <end position="3413"/>
    </location>
</feature>
<feature type="compositionally biased region" description="Polar residues" evidence="7">
    <location>
        <begin position="1307"/>
        <end position="1329"/>
    </location>
</feature>
<feature type="region of interest" description="Disordered" evidence="7">
    <location>
        <begin position="2330"/>
        <end position="2460"/>
    </location>
</feature>
<feature type="transmembrane region" description="Helical" evidence="8">
    <location>
        <begin position="302"/>
        <end position="320"/>
    </location>
</feature>
<feature type="transmembrane region" description="Helical" evidence="8">
    <location>
        <begin position="2871"/>
        <end position="2891"/>
    </location>
</feature>
<feature type="compositionally biased region" description="Gly residues" evidence="7">
    <location>
        <begin position="2573"/>
        <end position="2593"/>
    </location>
</feature>
<keyword evidence="2" id="KW-0716">Sensory transduction</keyword>
<dbReference type="GO" id="GO:0005524">
    <property type="term" value="F:ATP binding"/>
    <property type="evidence" value="ECO:0007669"/>
    <property type="project" value="UniProtKB-KW"/>
</dbReference>
<keyword evidence="1" id="KW-0157">Chromophore</keyword>
<dbReference type="OMA" id="SWIAVEG"/>
<keyword evidence="8" id="KW-0472">Membrane</keyword>
<feature type="compositionally biased region" description="Gly residues" evidence="7">
    <location>
        <begin position="2392"/>
        <end position="2401"/>
    </location>
</feature>
<dbReference type="ExpressionAtlas" id="A0A2K3D9L6">
    <property type="expression patterns" value="baseline"/>
</dbReference>
<feature type="compositionally biased region" description="Low complexity" evidence="7">
    <location>
        <begin position="1161"/>
        <end position="1172"/>
    </location>
</feature>
<keyword evidence="4" id="KW-0547">Nucleotide-binding</keyword>
<feature type="region of interest" description="Disordered" evidence="7">
    <location>
        <begin position="1725"/>
        <end position="1778"/>
    </location>
</feature>
<dbReference type="GO" id="GO:0009881">
    <property type="term" value="F:photoreceptor activity"/>
    <property type="evidence" value="ECO:0007669"/>
    <property type="project" value="UniProtKB-KW"/>
</dbReference>
<feature type="region of interest" description="Disordered" evidence="7">
    <location>
        <begin position="2555"/>
        <end position="2601"/>
    </location>
</feature>
<evidence type="ECO:0000313" key="11">
    <source>
        <dbReference type="Proteomes" id="UP000006906"/>
    </source>
</evidence>
<feature type="transmembrane region" description="Helical" evidence="8">
    <location>
        <begin position="332"/>
        <end position="353"/>
    </location>
</feature>
<evidence type="ECO:0000313" key="10">
    <source>
        <dbReference type="EMBL" id="PNW77231.1"/>
    </source>
</evidence>
<dbReference type="InterPro" id="IPR035965">
    <property type="entry name" value="PAS-like_dom_sf"/>
</dbReference>
<evidence type="ECO:0000256" key="7">
    <source>
        <dbReference type="SAM" id="MobiDB-lite"/>
    </source>
</evidence>
<feature type="compositionally biased region" description="Pro residues" evidence="7">
    <location>
        <begin position="1619"/>
        <end position="1629"/>
    </location>
</feature>
<dbReference type="InterPro" id="IPR000014">
    <property type="entry name" value="PAS"/>
</dbReference>
<dbReference type="OrthoDB" id="542352at2759"/>
<dbReference type="SUPFAM" id="SSF55785">
    <property type="entry name" value="PYP-like sensor domain (PAS domain)"/>
    <property type="match status" value="1"/>
</dbReference>
<feature type="region of interest" description="Disordered" evidence="7">
    <location>
        <begin position="1547"/>
        <end position="1566"/>
    </location>
</feature>
<feature type="compositionally biased region" description="Polar residues" evidence="7">
    <location>
        <begin position="816"/>
        <end position="825"/>
    </location>
</feature>
<feature type="compositionally biased region" description="Gly residues" evidence="7">
    <location>
        <begin position="1693"/>
        <end position="1707"/>
    </location>
</feature>
<dbReference type="InParanoid" id="A0A2K3D9L6"/>
<feature type="compositionally biased region" description="Low complexity" evidence="7">
    <location>
        <begin position="1398"/>
        <end position="1417"/>
    </location>
</feature>
<feature type="region of interest" description="Disordered" evidence="7">
    <location>
        <begin position="1267"/>
        <end position="1339"/>
    </location>
</feature>
<evidence type="ECO:0000256" key="5">
    <source>
        <dbReference type="ARBA" id="ARBA00022777"/>
    </source>
</evidence>
<feature type="compositionally biased region" description="Low complexity" evidence="7">
    <location>
        <begin position="1593"/>
        <end position="1618"/>
    </location>
</feature>
<feature type="compositionally biased region" description="Acidic residues" evidence="7">
    <location>
        <begin position="2929"/>
        <end position="2940"/>
    </location>
</feature>
<reference evidence="10 11" key="1">
    <citation type="journal article" date="2007" name="Science">
        <title>The Chlamydomonas genome reveals the evolution of key animal and plant functions.</title>
        <authorList>
            <person name="Merchant S.S."/>
            <person name="Prochnik S.E."/>
            <person name="Vallon O."/>
            <person name="Harris E.H."/>
            <person name="Karpowicz S.J."/>
            <person name="Witman G.B."/>
            <person name="Terry A."/>
            <person name="Salamov A."/>
            <person name="Fritz-Laylin L.K."/>
            <person name="Marechal-Drouard L."/>
            <person name="Marshall W.F."/>
            <person name="Qu L.H."/>
            <person name="Nelson D.R."/>
            <person name="Sanderfoot A.A."/>
            <person name="Spalding M.H."/>
            <person name="Kapitonov V.V."/>
            <person name="Ren Q."/>
            <person name="Ferris P."/>
            <person name="Lindquist E."/>
            <person name="Shapiro H."/>
            <person name="Lucas S.M."/>
            <person name="Grimwood J."/>
            <person name="Schmutz J."/>
            <person name="Cardol P."/>
            <person name="Cerutti H."/>
            <person name="Chanfreau G."/>
            <person name="Chen C.L."/>
            <person name="Cognat V."/>
            <person name="Croft M.T."/>
            <person name="Dent R."/>
            <person name="Dutcher S."/>
            <person name="Fernandez E."/>
            <person name="Fukuzawa H."/>
            <person name="Gonzalez-Ballester D."/>
            <person name="Gonzalez-Halphen D."/>
            <person name="Hallmann A."/>
            <person name="Hanikenne M."/>
            <person name="Hippler M."/>
            <person name="Inwood W."/>
            <person name="Jabbari K."/>
            <person name="Kalanon M."/>
            <person name="Kuras R."/>
            <person name="Lefebvre P.A."/>
            <person name="Lemaire S.D."/>
            <person name="Lobanov A.V."/>
            <person name="Lohr M."/>
            <person name="Manuell A."/>
            <person name="Meier I."/>
            <person name="Mets L."/>
            <person name="Mittag M."/>
            <person name="Mittelmeier T."/>
            <person name="Moroney J.V."/>
            <person name="Moseley J."/>
            <person name="Napoli C."/>
            <person name="Nedelcu A.M."/>
            <person name="Niyogi K."/>
            <person name="Novoselov S.V."/>
            <person name="Paulsen I.T."/>
            <person name="Pazour G."/>
            <person name="Purton S."/>
            <person name="Ral J.P."/>
            <person name="Riano-Pachon D.M."/>
            <person name="Riekhof W."/>
            <person name="Rymarquis L."/>
            <person name="Schroda M."/>
            <person name="Stern D."/>
            <person name="Umen J."/>
            <person name="Willows R."/>
            <person name="Wilson N."/>
            <person name="Zimmer S.L."/>
            <person name="Allmer J."/>
            <person name="Balk J."/>
            <person name="Bisova K."/>
            <person name="Chen C.J."/>
            <person name="Elias M."/>
            <person name="Gendler K."/>
            <person name="Hauser C."/>
            <person name="Lamb M.R."/>
            <person name="Ledford H."/>
            <person name="Long J.C."/>
            <person name="Minagawa J."/>
            <person name="Page M.D."/>
            <person name="Pan J."/>
            <person name="Pootakham W."/>
            <person name="Roje S."/>
            <person name="Rose A."/>
            <person name="Stahlberg E."/>
            <person name="Terauchi A.M."/>
            <person name="Yang P."/>
            <person name="Ball S."/>
            <person name="Bowler C."/>
            <person name="Dieckmann C.L."/>
            <person name="Gladyshev V.N."/>
            <person name="Green P."/>
            <person name="Jorgensen R."/>
            <person name="Mayfield S."/>
            <person name="Mueller-Roeber B."/>
            <person name="Rajamani S."/>
            <person name="Sayre R.T."/>
            <person name="Brokstein P."/>
            <person name="Dubchak I."/>
            <person name="Goodstein D."/>
            <person name="Hornick L."/>
            <person name="Huang Y.W."/>
            <person name="Jhaveri J."/>
            <person name="Luo Y."/>
            <person name="Martinez D."/>
            <person name="Ngau W.C."/>
            <person name="Otillar B."/>
            <person name="Poliakov A."/>
            <person name="Porter A."/>
            <person name="Szajkowski L."/>
            <person name="Werner G."/>
            <person name="Zhou K."/>
            <person name="Grigoriev I.V."/>
            <person name="Rokhsar D.S."/>
            <person name="Grossman A.R."/>
        </authorList>
    </citation>
    <scope>NUCLEOTIDE SEQUENCE [LARGE SCALE GENOMIC DNA]</scope>
    <source>
        <strain evidence="11">CC-503</strain>
    </source>
</reference>
<dbReference type="GO" id="GO:0016301">
    <property type="term" value="F:kinase activity"/>
    <property type="evidence" value="ECO:0007669"/>
    <property type="project" value="UniProtKB-KW"/>
</dbReference>
<feature type="region of interest" description="Disordered" evidence="7">
    <location>
        <begin position="800"/>
        <end position="828"/>
    </location>
</feature>
<feature type="domain" description="PAS" evidence="9">
    <location>
        <begin position="749"/>
        <end position="788"/>
    </location>
</feature>
<dbReference type="InterPro" id="IPR052994">
    <property type="entry name" value="Tiny_macrocysts_regulators"/>
</dbReference>
<feature type="region of interest" description="Disordered" evidence="7">
    <location>
        <begin position="1381"/>
        <end position="1444"/>
    </location>
</feature>
<evidence type="ECO:0000256" key="3">
    <source>
        <dbReference type="ARBA" id="ARBA00022679"/>
    </source>
</evidence>
<feature type="transmembrane region" description="Helical" evidence="8">
    <location>
        <begin position="36"/>
        <end position="52"/>
    </location>
</feature>
<feature type="compositionally biased region" description="Basic and acidic residues" evidence="7">
    <location>
        <begin position="2353"/>
        <end position="2364"/>
    </location>
</feature>
<evidence type="ECO:0000256" key="8">
    <source>
        <dbReference type="SAM" id="Phobius"/>
    </source>
</evidence>
<feature type="compositionally biased region" description="Low complexity" evidence="7">
    <location>
        <begin position="1890"/>
        <end position="1913"/>
    </location>
</feature>
<evidence type="ECO:0000256" key="2">
    <source>
        <dbReference type="ARBA" id="ARBA00022606"/>
    </source>
</evidence>
<dbReference type="Pfam" id="PF25474">
    <property type="entry name" value="TPR_TmcB"/>
    <property type="match status" value="1"/>
</dbReference>
<keyword evidence="3" id="KW-0808">Transferase</keyword>
<dbReference type="PANTHER" id="PTHR31600:SF2">
    <property type="entry name" value="GAMETE ENRICHED GENE 10 PROTEIN-RELATED"/>
    <property type="match status" value="1"/>
</dbReference>
<keyword evidence="6" id="KW-0067">ATP-binding</keyword>
<dbReference type="InterPro" id="IPR057352">
    <property type="entry name" value="TPR_TmcB/C"/>
</dbReference>
<proteinExistence type="predicted"/>
<dbReference type="RefSeq" id="XP_042919980.1">
    <property type="nucleotide sequence ID" value="XM_043066583.1"/>
</dbReference>
<feature type="compositionally biased region" description="Low complexity" evidence="7">
    <location>
        <begin position="1425"/>
        <end position="1436"/>
    </location>
</feature>
<accession>A0A2K3D9L6</accession>
<feature type="domain" description="PAS" evidence="9">
    <location>
        <begin position="1110"/>
        <end position="1147"/>
    </location>
</feature>
<dbReference type="NCBIfam" id="TIGR00229">
    <property type="entry name" value="sensory_box"/>
    <property type="match status" value="1"/>
</dbReference>
<keyword evidence="8" id="KW-1133">Transmembrane helix</keyword>
<feature type="compositionally biased region" description="Low complexity" evidence="7">
    <location>
        <begin position="1273"/>
        <end position="1284"/>
    </location>
</feature>
<keyword evidence="5" id="KW-0418">Kinase</keyword>
<feature type="region of interest" description="Disordered" evidence="7">
    <location>
        <begin position="3010"/>
        <end position="3047"/>
    </location>
</feature>
<feature type="region of interest" description="Disordered" evidence="7">
    <location>
        <begin position="1978"/>
        <end position="2037"/>
    </location>
</feature>
<feature type="compositionally biased region" description="Low complexity" evidence="7">
    <location>
        <begin position="2402"/>
        <end position="2433"/>
    </location>
</feature>
<dbReference type="SMART" id="SM00091">
    <property type="entry name" value="PAS"/>
    <property type="match status" value="3"/>
</dbReference>
<feature type="compositionally biased region" description="Low complexity" evidence="7">
    <location>
        <begin position="1753"/>
        <end position="1776"/>
    </location>
</feature>
<feature type="transmembrane region" description="Helical" evidence="8">
    <location>
        <begin position="208"/>
        <end position="227"/>
    </location>
</feature>
<feature type="region of interest" description="Disordered" evidence="7">
    <location>
        <begin position="2927"/>
        <end position="2971"/>
    </location>
</feature>
<feature type="region of interest" description="Disordered" evidence="7">
    <location>
        <begin position="1679"/>
        <end position="1710"/>
    </location>
</feature>
<feature type="compositionally biased region" description="Low complexity" evidence="7">
    <location>
        <begin position="2944"/>
        <end position="2956"/>
    </location>
</feature>
<dbReference type="Gene3D" id="3.30.450.20">
    <property type="entry name" value="PAS domain"/>
    <property type="match status" value="1"/>
</dbReference>
<feature type="transmembrane region" description="Helical" evidence="8">
    <location>
        <begin position="2903"/>
        <end position="2919"/>
    </location>
</feature>
<feature type="transmembrane region" description="Helical" evidence="8">
    <location>
        <begin position="3274"/>
        <end position="3293"/>
    </location>
</feature>
<dbReference type="KEGG" id="cre:CHLRE_10g427850v5"/>
<dbReference type="PROSITE" id="PS50112">
    <property type="entry name" value="PAS"/>
    <property type="match status" value="3"/>
</dbReference>
<gene>
    <name evidence="10" type="ORF">CHLRE_10g427850v5</name>
</gene>
<dbReference type="GeneID" id="5728155"/>
<feature type="region of interest" description="Disordered" evidence="7">
    <location>
        <begin position="1151"/>
        <end position="1185"/>
    </location>
</feature>
<dbReference type="Proteomes" id="UP000006906">
    <property type="component" value="Chromosome 10"/>
</dbReference>
<evidence type="ECO:0000256" key="6">
    <source>
        <dbReference type="ARBA" id="ARBA00022840"/>
    </source>
</evidence>
<evidence type="ECO:0000256" key="4">
    <source>
        <dbReference type="ARBA" id="ARBA00022741"/>
    </source>
</evidence>
<name>A0A2K3D9L6_CHLRE</name>
<keyword evidence="8" id="KW-0812">Transmembrane</keyword>
<feature type="transmembrane region" description="Helical" evidence="8">
    <location>
        <begin position="273"/>
        <end position="290"/>
    </location>
</feature>
<evidence type="ECO:0000256" key="1">
    <source>
        <dbReference type="ARBA" id="ARBA00022543"/>
    </source>
</evidence>
<evidence type="ECO:0000259" key="9">
    <source>
        <dbReference type="PROSITE" id="PS50112"/>
    </source>
</evidence>
<dbReference type="STRING" id="3055.A0A2K3D9L6"/>
<keyword evidence="11" id="KW-1185">Reference proteome</keyword>
<feature type="transmembrane region" description="Helical" evidence="8">
    <location>
        <begin position="111"/>
        <end position="137"/>
    </location>
</feature>
<feature type="compositionally biased region" description="Acidic residues" evidence="7">
    <location>
        <begin position="1547"/>
        <end position="1556"/>
    </location>
</feature>
<sequence>MPKSQSTVSSFSSAPSRDSVVSRLDHERGALDLGDWGQGFMVGVFGVLFTIVKERYNTGIRWLLLKIALDFLQLFTVVFKPSDGWVIKQDLWLWKILRMLQFEDFIKPRGYTIFLVALYTMIGLLVFALALSAWVAWCFQQRSFPAVWPIKLLRVYANVFYQILDVATLTLLQLPFDCQWLGYPQAVRNRLTLFPSVVCTSVQHLPHMLVAGAALVVYLVTACLNLMADFELNPTTRNLYATANSTVEVRAFCIKFLMTVVNYAIGWGKMQDVLLLMCSLYLTWVYLKWQPHLFGGVNHMRVGLNAAIAMVSLGGCILKFNMHRSHEFRKDVTTIMLALMGPVALVGAAVSYLRLNLWAQFVLMRYRTAPPGQKARRIYKFQDAREVEIVARVCRKWTDQHYEVLDRAAVKEAEIVIKGGMQLFPTNAFMAITYVNFLIDVLESTQTGNSQLTAAKKLNPTLMERFAIFTREQEYMQRSAGAKSGESSVDLVSYVEYQRSHKAVMRAHRAALVAIRHFWQLLLHNTVAFTSLAKALHRIEKSVSVAEGIYRAALQRYPSSPKLVRGYAKFLEAVKNNPWKASKFYNEADKLQEAQQQDEAALAVLGDEGEAGPGGSGRGTAHLLHRVDERINTVFLINSAGIIQMANKNACSLLGYGKGELDGKNVNSIMPPPFSQRHNRYIRQYIQTGRERVISSVNTVVALHKNRYVIPVKLAVSKVSGATEDSIFMGVLEPIAADPLEAHVYLLLNGMVTAMDQAFAEWTGYEMSDIMGKDIVALVTDPEQLKTVLPKFDPVALVKQQRAASDGSSGGGPDHANQQPTSPTSKLARGMTSLAAATAAAEAQAAAAAEAAATAGPESVPSLSFLHKYSRPVECTATLQRLGIGTEYMVEVTLRRTGPAQLLALTGPGGKIRYIASELARELGTSPSALYRQPLGDIMPQPWGTLHSAWIKSVTAMGHAAATYVSGAIGGAAAAAAVANGRGAIGNRGHHGGSFPGNAGGNMGSAAAGSALVFSDLRSLGRVAGLGGFGGGGGGGGGYSGGGATEAGTSMHVAPGSCRSGITTVLGSSLRQQGYYRLRISSNDDTGEMQHIVEATPSSREEALSERRLVLTVDADGLVTEAEDAPAWLFGFSPQQLVGRSLADIVHALRPQPRRTDGDDTAAAATVAGTEGQPEAAAPTLQGGGATGAPYVGSAEEEMSTTELLSLLISKAMMQGGLSWRVGVTAPVDEQELRALGPMREAVLAKRTAAAIMEIEVSLDTDALQAEDPAAEPPDAADAAVAAAFGSHADSSSKSGGGVPGVATPSLHASRNPTSTGMSLGTRPGSSLSVVPPTPSMRQGGSIYNGMPGGVGGCVAGMSASGGSDIMARLSAAGIQPTRRRASMLSQVDGWGPGDTGSGADAAAAAAEQAADGRPSAGAGGARGGPSRPRAPAGAKGRARRSSWIAVEGPGGGIMVVSGGAVQDATAAVAGSGGRRSSALIANVTTAAAAAAQLRQSQTQAPALGSPIVPSGAMAAFEQAQQAAQPQSQVPSLAQYFLQAAQPIAEGVEEEAEGQDGADGAALISPGSPRALAAAGAAAPLAWQPAPPPPQLPRSGSMGSASHSRPGSAAASARARTPSPAPFAVPEPPELLKLSPRAPAAVGSVTSVQGSREASMGGVWAGVGAVDVVEIDELHKEFTEGRPGSGVAPAAGAGAGATGAAAPGGTGLDDMIDDEEIIETVHDLISSNGGSGSRPGSPFTVLYPRPGSGAFTGRRAVSSASRASASASRPAGDSAGVSRIASARPRLLGAGPAGAASGAAGGSLRRQAAVAAARSASRSVSPAPSGTGMHAAGLGVTPAMLQDALQPVVAGRAASPAALAPDAHVDGGVEAGLLLPAAPPAEETDAGLVGAAAPHSAEAAAEQEAHEGQAMAVAPPPPPAALDAVNAAADEDMDLLELVPGEPVGDGVGAGDVGMPLMAPQPHGPAGAPTASAPLSAVTVPTASAQPPQQPQPPLQRQASAGRPAFAHAPSARATAADGGGSLNPSLSQRPNMDLDDPARSLILGSLLSMRGQGTPGNGPLELLSSSFGGPEGEEALANVLLPRLMDSGSNPNTETGMLGRAGSKRGVATGLSASRRGTATSIPSRHGSATGLALDGSGAIAGVEQQQQHEQDGEDDSDLGSAVGDEARVVIIRVSLWRADFLSPVLEVDNNMNVLGLVGEELSPPGLLLGGSTPALMGQRLPDLLHLQERHASGLFQDPAAAGRRGGLKSAAREGSRVGALREVTARHWDGDPVSLSLQAVVKEGGPGRTLVVLKPRVPHFGSRTALLRTVSDLTVALKQQQDELREMLQHQEAEQEAAAATAAARDSNSSDVRDVALLRRSSDGSGAQHDPLLAGTSRHRRSKRDDANAAGGGGTGGAAAGVRAGRAGSNRSSGSGSSSSAANAGPFAPAGQQPVKPSYGSLTNQQQPLPPAPRPVSVSALSKAPLSALSPSASAAALANTGGSSHFTFDAVGGVPPAGAAARVSITAMWEATAYAPPSSKSSDSDSFMDEAAATPIMSPMVAVSPLAPGKRSYLESPPPLAAGGRSDGRFGAGGGEMQTHEGGGGGGADGDGIDDNASDVSGVSGMSEVIDSASHIADYRRGKRYKKLLKVLESPAVQRAARDFTWQALLANVAQLLANALAFVLMTVLMAQQAANVQNLHSASALNRRMHEAFVVMQKLNNIYEGLFPVAGYYTNTSVDSLSDNLKTVIGEFAALNTDIYSGVGSNARPDPTAPYDPDNIQDIWNKPIHLETVFYTNYDANNLTTHNITFRNSTLWDLANAYIERASEVQHMHPTWGPVHGTLGDWDAYKWVVTNGLLPLYEGMSDALLRMTQTAISQAEGVNRLQLVLLILQGGVICALLLVYMWWLQRRVSQQRYNLYSLFMLVPVGLLRALASKSVTVADNSDGEASSDDEEEKQQQENMQQHAQLQQQDRMMGAGEDGGGGGGKGAAFNNTINLLSMRGREASATSAGGLWHRFKGMLGGPNKVAPAAAEDKKAVGRRGGGRRDRDKSNNTHQPKRRHLVPSNHDSISLLAPFVVWGVVICILYTVGFVVLRDVRGPMSLISTHNIAVVRMHRIVYYAMHLASQDNDTAKDMLQPVLAAELQALEREWGVVLYGANATLRADRRFRLSYKNTAFNDARLSFLQFRLNKCLEQELASSLGSETIGSICLTPNSSFYAATTHGVGFMMDRFMEDGWYLSRLPPADININSTHLQYMVAEGQGNVELGIDTVADSLQAAVQGAFKRVELLQVFSLVVSWLLAAVFIFLQLRPFVESNRVETQRIARMLSELPPDVDIEGLVSKVLLATGNAGRGGAAAAAVAAANAAAAAAAAGVDAGANAAARGASQSPLTPPGGGAVSAAMVLRSIWGPSSPPAAGAAPAAVAAGANDGSVRRGKAGGSARP</sequence>
<dbReference type="EMBL" id="CM008971">
    <property type="protein sequence ID" value="PNW77231.1"/>
    <property type="molecule type" value="Genomic_DNA"/>
</dbReference>
<feature type="region of interest" description="Disordered" evidence="7">
    <location>
        <begin position="1581"/>
        <end position="1631"/>
    </location>
</feature>
<feature type="transmembrane region" description="Helical" evidence="8">
    <location>
        <begin position="3057"/>
        <end position="3079"/>
    </location>
</feature>
<dbReference type="Gramene" id="PNW77231">
    <property type="protein sequence ID" value="PNW77231"/>
    <property type="gene ID" value="CHLRE_10g427850v5"/>
</dbReference>
<dbReference type="CDD" id="cd00130">
    <property type="entry name" value="PAS"/>
    <property type="match status" value="2"/>
</dbReference>
<feature type="region of interest" description="Disordered" evidence="7">
    <location>
        <begin position="1885"/>
        <end position="1923"/>
    </location>
</feature>
<organism evidence="10 11">
    <name type="scientific">Chlamydomonas reinhardtii</name>
    <name type="common">Chlamydomonas smithii</name>
    <dbReference type="NCBI Taxonomy" id="3055"/>
    <lineage>
        <taxon>Eukaryota</taxon>
        <taxon>Viridiplantae</taxon>
        <taxon>Chlorophyta</taxon>
        <taxon>core chlorophytes</taxon>
        <taxon>Chlorophyceae</taxon>
        <taxon>CS clade</taxon>
        <taxon>Chlamydomonadales</taxon>
        <taxon>Chlamydomonadaceae</taxon>
        <taxon>Chlamydomonas</taxon>
    </lineage>
</organism>
<feature type="domain" description="PAS" evidence="9">
    <location>
        <begin position="619"/>
        <end position="689"/>
    </location>
</feature>
<keyword evidence="1" id="KW-0600">Photoreceptor protein</keyword>
<keyword evidence="1" id="KW-0675">Receptor</keyword>
<feature type="region of interest" description="Disordered" evidence="7">
    <location>
        <begin position="3398"/>
        <end position="3429"/>
    </location>
</feature>